<keyword evidence="8" id="KW-1185">Reference proteome</keyword>
<accession>A0A0G4F5Y0</accession>
<name>A0A0G4F5Y0_VITBC</name>
<dbReference type="Proteomes" id="UP000041254">
    <property type="component" value="Unassembled WGS sequence"/>
</dbReference>
<dbReference type="VEuPathDB" id="CryptoDB:Vbra_2509"/>
<gene>
    <name evidence="7" type="ORF">Vbra_2509</name>
</gene>
<dbReference type="GO" id="GO:0003677">
    <property type="term" value="F:DNA binding"/>
    <property type="evidence" value="ECO:0007669"/>
    <property type="project" value="UniProtKB-KW"/>
</dbReference>
<organism evidence="7 8">
    <name type="scientific">Vitrella brassicaformis (strain CCMP3155)</name>
    <dbReference type="NCBI Taxonomy" id="1169540"/>
    <lineage>
        <taxon>Eukaryota</taxon>
        <taxon>Sar</taxon>
        <taxon>Alveolata</taxon>
        <taxon>Colpodellida</taxon>
        <taxon>Vitrellaceae</taxon>
        <taxon>Vitrella</taxon>
    </lineage>
</organism>
<evidence type="ECO:0000313" key="8">
    <source>
        <dbReference type="Proteomes" id="UP000041254"/>
    </source>
</evidence>
<dbReference type="Gene3D" id="1.20.5.2050">
    <property type="match status" value="2"/>
</dbReference>
<evidence type="ECO:0000256" key="4">
    <source>
        <dbReference type="ARBA" id="ARBA00023163"/>
    </source>
</evidence>
<dbReference type="PhylomeDB" id="A0A0G4F5Y0"/>
<proteinExistence type="predicted"/>
<sequence length="163" mass="18781">MFLVHVVPRHLEGSGDAQVIHELVESAHQSGVPGVSWNENTQAWVASWWEKADGRHKHKTFYVKEHGDKAKALAEEHRLEMVATGRAAVQKPAEHQCGVRGVTYDKSTNSWRAKWKEGGDEEAKQMAIAHRRAMERLHYRFDRGGVEMPVEERPRKKRRRRGE</sequence>
<keyword evidence="2" id="KW-0805">Transcription regulation</keyword>
<dbReference type="GO" id="GO:0003700">
    <property type="term" value="F:DNA-binding transcription factor activity"/>
    <property type="evidence" value="ECO:0007669"/>
    <property type="project" value="InterPro"/>
</dbReference>
<dbReference type="InterPro" id="IPR001471">
    <property type="entry name" value="AP2/ERF_dom"/>
</dbReference>
<dbReference type="EMBL" id="CDMY01000380">
    <property type="protein sequence ID" value="CEM07899.1"/>
    <property type="molecule type" value="Genomic_DNA"/>
</dbReference>
<dbReference type="InParanoid" id="A0A0G4F5Y0"/>
<reference evidence="7 8" key="1">
    <citation type="submission" date="2014-11" db="EMBL/GenBank/DDBJ databases">
        <authorList>
            <person name="Zhu J."/>
            <person name="Qi W."/>
            <person name="Song R."/>
        </authorList>
    </citation>
    <scope>NUCLEOTIDE SEQUENCE [LARGE SCALE GENOMIC DNA]</scope>
</reference>
<evidence type="ECO:0000256" key="3">
    <source>
        <dbReference type="ARBA" id="ARBA00023125"/>
    </source>
</evidence>
<evidence type="ECO:0000256" key="5">
    <source>
        <dbReference type="ARBA" id="ARBA00023242"/>
    </source>
</evidence>
<feature type="domain" description="AP2/ERF" evidence="6">
    <location>
        <begin position="30"/>
        <end position="83"/>
    </location>
</feature>
<dbReference type="AlphaFoldDB" id="A0A0G4F5Y0"/>
<protein>
    <recommendedName>
        <fullName evidence="6">AP2/ERF domain-containing protein</fullName>
    </recommendedName>
</protein>
<dbReference type="OrthoDB" id="364262at2759"/>
<dbReference type="GO" id="GO:0005634">
    <property type="term" value="C:nucleus"/>
    <property type="evidence" value="ECO:0007669"/>
    <property type="project" value="UniProtKB-SubCell"/>
</dbReference>
<evidence type="ECO:0000256" key="1">
    <source>
        <dbReference type="ARBA" id="ARBA00004123"/>
    </source>
</evidence>
<evidence type="ECO:0000256" key="2">
    <source>
        <dbReference type="ARBA" id="ARBA00023015"/>
    </source>
</evidence>
<evidence type="ECO:0000259" key="6">
    <source>
        <dbReference type="Pfam" id="PF00847"/>
    </source>
</evidence>
<evidence type="ECO:0000313" key="7">
    <source>
        <dbReference type="EMBL" id="CEM07899.1"/>
    </source>
</evidence>
<keyword evidence="4" id="KW-0804">Transcription</keyword>
<keyword evidence="5" id="KW-0539">Nucleus</keyword>
<dbReference type="Pfam" id="PF00847">
    <property type="entry name" value="AP2"/>
    <property type="match status" value="1"/>
</dbReference>
<comment type="subcellular location">
    <subcellularLocation>
        <location evidence="1">Nucleus</location>
    </subcellularLocation>
</comment>
<keyword evidence="3" id="KW-0238">DNA-binding</keyword>